<dbReference type="PANTHER" id="PTHR35205">
    <property type="entry name" value="NB-ARC AND TPR DOMAIN PROTEIN"/>
    <property type="match status" value="1"/>
</dbReference>
<evidence type="ECO:0000256" key="1">
    <source>
        <dbReference type="SAM" id="Coils"/>
    </source>
</evidence>
<evidence type="ECO:0000313" key="4">
    <source>
        <dbReference type="EMBL" id="PNH33542.1"/>
    </source>
</evidence>
<evidence type="ECO:0000259" key="3">
    <source>
        <dbReference type="Pfam" id="PF17111"/>
    </source>
</evidence>
<feature type="coiled-coil region" evidence="1">
    <location>
        <begin position="24"/>
        <end position="92"/>
    </location>
</feature>
<dbReference type="InterPro" id="IPR031348">
    <property type="entry name" value="PigL_N"/>
</dbReference>
<evidence type="ECO:0000313" key="5">
    <source>
        <dbReference type="Proteomes" id="UP000236305"/>
    </source>
</evidence>
<gene>
    <name evidence="4" type="ORF">BJF96_g3261</name>
</gene>
<reference evidence="4 5" key="1">
    <citation type="submission" date="2017-12" db="EMBL/GenBank/DDBJ databases">
        <title>Comparative genomics yields insights into virulence evolution of Verticillium dahliae.</title>
        <authorList>
            <person name="Fan R."/>
            <person name="Armitage A.D."/>
            <person name="Cascant-Lopez E."/>
            <person name="Sobczyk M."/>
            <person name="Cockerton H.M."/>
            <person name="Harrison R.J."/>
        </authorList>
    </citation>
    <scope>NUCLEOTIDE SEQUENCE [LARGE SCALE GENOMIC DNA]</scope>
    <source>
        <strain evidence="4 5">12008</strain>
    </source>
</reference>
<proteinExistence type="predicted"/>
<dbReference type="Pfam" id="PF17111">
    <property type="entry name" value="PigL_N"/>
    <property type="match status" value="1"/>
</dbReference>
<protein>
    <recommendedName>
        <fullName evidence="3">Azaphilone pigments biosynthesis cluster protein L N-terminal domain-containing protein</fullName>
    </recommendedName>
</protein>
<dbReference type="EMBL" id="MPSH01000008">
    <property type="protein sequence ID" value="PNH33542.1"/>
    <property type="molecule type" value="Genomic_DNA"/>
</dbReference>
<sequence>MEVLGAAASLGAVIDLSAKVATLCVQYAEAVANAREDIRRLQNQVSQLGVVLQHAKEKRLAEGPRAELLVVSRKLTSTIAECTGDLRELEKKLSPNPARRFMRRVGFRALKWPFMSQEVNRILSSLERYEKTVLLGLQLDQTTMISEIHEGINVMALVRDCLQSSDVSAWFMVVDNADDVSVFFAKDDQDQEPLASYLPKTAKGKILITSRSLDAAEKLTGGDSTILRIPYMEEEQALHLLRKKLHQEVDEATASNLMRALNYIPLAVNQAAAYINRRSPLETPESYLDKFRRSEKQRDGLLRIDGGDLGRPDDASNSIVLTWQVTLEQIRREKPRAANLLSLMSCFQAQNIPENMLHGYEDIASEGEVGSKGSGKRLDTYTDTDANTDEVDTRGNFENDIDVLRGYSLIAPTAPGLYEMHSLVQFCTRGS</sequence>
<organism evidence="4 5">
    <name type="scientific">Verticillium dahliae</name>
    <name type="common">Verticillium wilt</name>
    <dbReference type="NCBI Taxonomy" id="27337"/>
    <lineage>
        <taxon>Eukaryota</taxon>
        <taxon>Fungi</taxon>
        <taxon>Dikarya</taxon>
        <taxon>Ascomycota</taxon>
        <taxon>Pezizomycotina</taxon>
        <taxon>Sordariomycetes</taxon>
        <taxon>Hypocreomycetidae</taxon>
        <taxon>Glomerellales</taxon>
        <taxon>Plectosphaerellaceae</taxon>
        <taxon>Verticillium</taxon>
    </lineage>
</organism>
<dbReference type="Proteomes" id="UP000236305">
    <property type="component" value="Unassembled WGS sequence"/>
</dbReference>
<accession>A0AA44WM58</accession>
<dbReference type="AlphaFoldDB" id="A0AA44WM58"/>
<feature type="region of interest" description="Disordered" evidence="2">
    <location>
        <begin position="368"/>
        <end position="393"/>
    </location>
</feature>
<evidence type="ECO:0000256" key="2">
    <source>
        <dbReference type="SAM" id="MobiDB-lite"/>
    </source>
</evidence>
<dbReference type="PANTHER" id="PTHR35205:SF1">
    <property type="entry name" value="ZU5 DOMAIN-CONTAINING PROTEIN"/>
    <property type="match status" value="1"/>
</dbReference>
<dbReference type="InterPro" id="IPR027417">
    <property type="entry name" value="P-loop_NTPase"/>
</dbReference>
<feature type="domain" description="Azaphilone pigments biosynthesis cluster protein L N-terminal" evidence="3">
    <location>
        <begin position="2"/>
        <end position="138"/>
    </location>
</feature>
<keyword evidence="1" id="KW-0175">Coiled coil</keyword>
<comment type="caution">
    <text evidence="4">The sequence shown here is derived from an EMBL/GenBank/DDBJ whole genome shotgun (WGS) entry which is preliminary data.</text>
</comment>
<name>A0AA44WM58_VERDA</name>
<dbReference type="SUPFAM" id="SSF52540">
    <property type="entry name" value="P-loop containing nucleoside triphosphate hydrolases"/>
    <property type="match status" value="1"/>
</dbReference>